<dbReference type="RefSeq" id="WP_003365189.1">
    <property type="nucleotide sequence ID" value="NZ_JENJ01000005.1"/>
</dbReference>
<dbReference type="InterPro" id="IPR036764">
    <property type="entry name" value="Peptidase_Prp_sf"/>
</dbReference>
<dbReference type="GO" id="GO:0008234">
    <property type="term" value="F:cysteine-type peptidase activity"/>
    <property type="evidence" value="ECO:0007669"/>
    <property type="project" value="UniProtKB-KW"/>
</dbReference>
<reference evidence="7 8" key="1">
    <citation type="submission" date="2014-01" db="EMBL/GenBank/DDBJ databases">
        <title>Plasmidome dynamics in the species complex Clostridium novyi sensu lato converts strains of independent lineages into distinctly different pathogens.</title>
        <authorList>
            <person name="Skarin H."/>
            <person name="Segerman B."/>
        </authorList>
    </citation>
    <scope>NUCLEOTIDE SEQUENCE [LARGE SCALE GENOMIC DNA]</scope>
    <source>
        <strain evidence="7 8">4552</strain>
    </source>
</reference>
<proteinExistence type="inferred from homology"/>
<evidence type="ECO:0000256" key="4">
    <source>
        <dbReference type="ARBA" id="ARBA00022807"/>
    </source>
</evidence>
<dbReference type="CDD" id="cd16332">
    <property type="entry name" value="Prp-like"/>
    <property type="match status" value="1"/>
</dbReference>
<dbReference type="PANTHER" id="PTHR39178:SF1">
    <property type="entry name" value="RIBOSOMAL-PROCESSING CYSTEINE PROTEASE PRP"/>
    <property type="match status" value="1"/>
</dbReference>
<evidence type="ECO:0000256" key="3">
    <source>
        <dbReference type="ARBA" id="ARBA00022801"/>
    </source>
</evidence>
<evidence type="ECO:0000256" key="5">
    <source>
        <dbReference type="ARBA" id="ARBA00044503"/>
    </source>
</evidence>
<keyword evidence="3" id="KW-0378">Hydrolase</keyword>
<dbReference type="InterPro" id="IPR007422">
    <property type="entry name" value="Peptidase_Prp"/>
</dbReference>
<dbReference type="PANTHER" id="PTHR39178">
    <property type="entry name" value="HYPOTHETICAL RIBOSOME-ASSOCIATED PROTEIN"/>
    <property type="match status" value="1"/>
</dbReference>
<dbReference type="GO" id="GO:0042254">
    <property type="term" value="P:ribosome biogenesis"/>
    <property type="evidence" value="ECO:0007669"/>
    <property type="project" value="UniProtKB-KW"/>
</dbReference>
<gene>
    <name evidence="7" type="ORF">Z968_01860</name>
</gene>
<evidence type="ECO:0000256" key="6">
    <source>
        <dbReference type="ARBA" id="ARBA00044538"/>
    </source>
</evidence>
<evidence type="ECO:0000256" key="2">
    <source>
        <dbReference type="ARBA" id="ARBA00022670"/>
    </source>
</evidence>
<dbReference type="SUPFAM" id="SSF118010">
    <property type="entry name" value="TM1457-like"/>
    <property type="match status" value="1"/>
</dbReference>
<dbReference type="AlphaFoldDB" id="A0A0A0IC51"/>
<comment type="caution">
    <text evidence="7">The sequence shown here is derived from an EMBL/GenBank/DDBJ whole genome shotgun (WGS) entry which is preliminary data.</text>
</comment>
<protein>
    <recommendedName>
        <fullName evidence="6">Ribosomal processing cysteine protease Prp</fullName>
    </recommendedName>
</protein>
<name>A0A0A0IC51_CLONO</name>
<evidence type="ECO:0000256" key="1">
    <source>
        <dbReference type="ARBA" id="ARBA00022517"/>
    </source>
</evidence>
<dbReference type="GO" id="GO:0006508">
    <property type="term" value="P:proteolysis"/>
    <property type="evidence" value="ECO:0007669"/>
    <property type="project" value="UniProtKB-KW"/>
</dbReference>
<evidence type="ECO:0000313" key="8">
    <source>
        <dbReference type="Proteomes" id="UP000030012"/>
    </source>
</evidence>
<sequence>MIEAVFKKKNENIVSFKIEGHAGFDEYNKDIVCSAVSAISQTTLIGILEVLNIHAEYHIVDGFLSLSIQEKTMEDIKLCQVLLHTMMLGLKSMEQGYRDYINVREEEV</sequence>
<dbReference type="Gene3D" id="3.30.70.1490">
    <property type="entry name" value="Cysteine protease Prp"/>
    <property type="match status" value="1"/>
</dbReference>
<dbReference type="EMBL" id="JENJ01000005">
    <property type="protein sequence ID" value="KGM97936.1"/>
    <property type="molecule type" value="Genomic_DNA"/>
</dbReference>
<evidence type="ECO:0000313" key="7">
    <source>
        <dbReference type="EMBL" id="KGM97936.1"/>
    </source>
</evidence>
<keyword evidence="2" id="KW-0645">Protease</keyword>
<dbReference type="Proteomes" id="UP000030012">
    <property type="component" value="Unassembled WGS sequence"/>
</dbReference>
<keyword evidence="1" id="KW-0690">Ribosome biogenesis</keyword>
<organism evidence="7 8">
    <name type="scientific">Clostridium novyi A str. 4552</name>
    <dbReference type="NCBI Taxonomy" id="1444289"/>
    <lineage>
        <taxon>Bacteria</taxon>
        <taxon>Bacillati</taxon>
        <taxon>Bacillota</taxon>
        <taxon>Clostridia</taxon>
        <taxon>Eubacteriales</taxon>
        <taxon>Clostridiaceae</taxon>
        <taxon>Clostridium</taxon>
    </lineage>
</organism>
<keyword evidence="4" id="KW-0788">Thiol protease</keyword>
<comment type="similarity">
    <text evidence="5">Belongs to the Prp family.</text>
</comment>
<accession>A0A0A0IC51</accession>
<dbReference type="Pfam" id="PF04327">
    <property type="entry name" value="Peptidase_Prp"/>
    <property type="match status" value="1"/>
</dbReference>
<dbReference type="OrthoDB" id="48998at2"/>